<gene>
    <name evidence="2" type="ORF">WIS52_10485</name>
</gene>
<sequence>MTRHRATTITLLAGLLLAGGCGVTLQPDPEPLEASTEAPAPAPTVSVRPDAADGLPEPIAPIRPTPGAPAP</sequence>
<name>A0ABV1K8U5_9PSEU</name>
<evidence type="ECO:0000313" key="2">
    <source>
        <dbReference type="EMBL" id="MEQ3550900.1"/>
    </source>
</evidence>
<comment type="caution">
    <text evidence="2">The sequence shown here is derived from an EMBL/GenBank/DDBJ whole genome shotgun (WGS) entry which is preliminary data.</text>
</comment>
<dbReference type="EMBL" id="JBEDNQ010000004">
    <property type="protein sequence ID" value="MEQ3550900.1"/>
    <property type="molecule type" value="Genomic_DNA"/>
</dbReference>
<accession>A0ABV1K8U5</accession>
<keyword evidence="3" id="KW-1185">Reference proteome</keyword>
<protein>
    <submittedName>
        <fullName evidence="2">Uncharacterized protein</fullName>
    </submittedName>
</protein>
<dbReference type="PROSITE" id="PS51257">
    <property type="entry name" value="PROKAR_LIPOPROTEIN"/>
    <property type="match status" value="1"/>
</dbReference>
<reference evidence="2 3" key="1">
    <citation type="submission" date="2024-03" db="EMBL/GenBank/DDBJ databases">
        <title>Draft genome sequence of Pseudonocardia nematodicida JCM 31783.</title>
        <authorList>
            <person name="Butdee W."/>
            <person name="Duangmal K."/>
        </authorList>
    </citation>
    <scope>NUCLEOTIDE SEQUENCE [LARGE SCALE GENOMIC DNA]</scope>
    <source>
        <strain evidence="2 3">JCM 31783</strain>
    </source>
</reference>
<dbReference type="RefSeq" id="WP_349297982.1">
    <property type="nucleotide sequence ID" value="NZ_JBEDNQ010000004.1"/>
</dbReference>
<feature type="region of interest" description="Disordered" evidence="1">
    <location>
        <begin position="27"/>
        <end position="71"/>
    </location>
</feature>
<evidence type="ECO:0000256" key="1">
    <source>
        <dbReference type="SAM" id="MobiDB-lite"/>
    </source>
</evidence>
<feature type="compositionally biased region" description="Pro residues" evidence="1">
    <location>
        <begin position="58"/>
        <end position="71"/>
    </location>
</feature>
<organism evidence="2 3">
    <name type="scientific">Pseudonocardia nematodicida</name>
    <dbReference type="NCBI Taxonomy" id="1206997"/>
    <lineage>
        <taxon>Bacteria</taxon>
        <taxon>Bacillati</taxon>
        <taxon>Actinomycetota</taxon>
        <taxon>Actinomycetes</taxon>
        <taxon>Pseudonocardiales</taxon>
        <taxon>Pseudonocardiaceae</taxon>
        <taxon>Pseudonocardia</taxon>
    </lineage>
</organism>
<proteinExistence type="predicted"/>
<dbReference type="Proteomes" id="UP001494902">
    <property type="component" value="Unassembled WGS sequence"/>
</dbReference>
<evidence type="ECO:0000313" key="3">
    <source>
        <dbReference type="Proteomes" id="UP001494902"/>
    </source>
</evidence>